<evidence type="ECO:0000313" key="3">
    <source>
        <dbReference type="Proteomes" id="UP000024547"/>
    </source>
</evidence>
<sequence length="234" mass="26331">MSKRPPQCGVDWPEARRIISSRYPPVDLFEDIADPRDWELIASAEAKTNPRVMDQLGRLDLVPPERRVSGPGASHVMAPFVHVSLDRPGRFHDGTFGAYYAARHFGTAVAETAWHKSLFYRATEEAPGWFCQMRELVGAVDALLHDLRGQRDFDSCLLPTDYTASQNLARTLREGRSDGLVYPSVRDEGGECLAAFWPDVVAIPVQGRHLAYHFDGQRIDLVRDENGGDIWRLD</sequence>
<evidence type="ECO:0000313" key="2">
    <source>
        <dbReference type="EMBL" id="KCZ64688.1"/>
    </source>
</evidence>
<dbReference type="Pfam" id="PF08808">
    <property type="entry name" value="RES"/>
    <property type="match status" value="1"/>
</dbReference>
<dbReference type="SMART" id="SM00953">
    <property type="entry name" value="RES"/>
    <property type="match status" value="1"/>
</dbReference>
<dbReference type="STRING" id="1280948.HY36_12645"/>
<dbReference type="Proteomes" id="UP000024547">
    <property type="component" value="Unassembled WGS sequence"/>
</dbReference>
<comment type="caution">
    <text evidence="2">The sequence shown here is derived from an EMBL/GenBank/DDBJ whole genome shotgun (WGS) entry which is preliminary data.</text>
</comment>
<keyword evidence="3" id="KW-1185">Reference proteome</keyword>
<proteinExistence type="predicted"/>
<evidence type="ECO:0000259" key="1">
    <source>
        <dbReference type="SMART" id="SM00953"/>
    </source>
</evidence>
<dbReference type="EMBL" id="AWFH01000002">
    <property type="protein sequence ID" value="KCZ64688.1"/>
    <property type="molecule type" value="Genomic_DNA"/>
</dbReference>
<dbReference type="PATRIC" id="fig|1280948.3.peg.770"/>
<accession>A0A059EAJ6</accession>
<dbReference type="OrthoDB" id="9795903at2"/>
<feature type="domain" description="RES" evidence="1">
    <location>
        <begin position="79"/>
        <end position="207"/>
    </location>
</feature>
<dbReference type="RefSeq" id="WP_035548624.1">
    <property type="nucleotide sequence ID" value="NZ_AWFH01000002.1"/>
</dbReference>
<dbReference type="AlphaFoldDB" id="A0A059EAJ6"/>
<name>A0A059EAJ6_9PROT</name>
<protein>
    <recommendedName>
        <fullName evidence="1">RES domain-containing protein</fullName>
    </recommendedName>
</protein>
<gene>
    <name evidence="2" type="ORF">HY36_12645</name>
</gene>
<dbReference type="eggNOG" id="COG5654">
    <property type="taxonomic scope" value="Bacteria"/>
</dbReference>
<reference evidence="2 3" key="1">
    <citation type="journal article" date="2014" name="Antonie Van Leeuwenhoek">
        <title>Hyphomonas beringensis sp. nov. and Hyphomonas chukchiensis sp. nov., isolated from surface seawater of the Bering Sea and Chukchi Sea.</title>
        <authorList>
            <person name="Li C."/>
            <person name="Lai Q."/>
            <person name="Li G."/>
            <person name="Dong C."/>
            <person name="Wang J."/>
            <person name="Liao Y."/>
            <person name="Shao Z."/>
        </authorList>
    </citation>
    <scope>NUCLEOTIDE SEQUENCE [LARGE SCALE GENOMIC DNA]</scope>
    <source>
        <strain evidence="2 3">22II1-22F38</strain>
    </source>
</reference>
<organism evidence="2 3">
    <name type="scientific">Hyphomonas atlantica</name>
    <dbReference type="NCBI Taxonomy" id="1280948"/>
    <lineage>
        <taxon>Bacteria</taxon>
        <taxon>Pseudomonadati</taxon>
        <taxon>Pseudomonadota</taxon>
        <taxon>Alphaproteobacteria</taxon>
        <taxon>Hyphomonadales</taxon>
        <taxon>Hyphomonadaceae</taxon>
        <taxon>Hyphomonas</taxon>
    </lineage>
</organism>
<dbReference type="InterPro" id="IPR014914">
    <property type="entry name" value="RES_dom"/>
</dbReference>